<gene>
    <name evidence="1" type="ORF">FEM48_Zijuj12G0065900</name>
</gene>
<dbReference type="EMBL" id="JAEACU010000012">
    <property type="protein sequence ID" value="KAH7512205.1"/>
    <property type="molecule type" value="Genomic_DNA"/>
</dbReference>
<organism evidence="1 2">
    <name type="scientific">Ziziphus jujuba var. spinosa</name>
    <dbReference type="NCBI Taxonomy" id="714518"/>
    <lineage>
        <taxon>Eukaryota</taxon>
        <taxon>Viridiplantae</taxon>
        <taxon>Streptophyta</taxon>
        <taxon>Embryophyta</taxon>
        <taxon>Tracheophyta</taxon>
        <taxon>Spermatophyta</taxon>
        <taxon>Magnoliopsida</taxon>
        <taxon>eudicotyledons</taxon>
        <taxon>Gunneridae</taxon>
        <taxon>Pentapetalae</taxon>
        <taxon>rosids</taxon>
        <taxon>fabids</taxon>
        <taxon>Rosales</taxon>
        <taxon>Rhamnaceae</taxon>
        <taxon>Paliureae</taxon>
        <taxon>Ziziphus</taxon>
    </lineage>
</organism>
<accession>A0A978UBR2</accession>
<evidence type="ECO:0000313" key="1">
    <source>
        <dbReference type="EMBL" id="KAH7512205.1"/>
    </source>
</evidence>
<name>A0A978UBR2_ZIZJJ</name>
<proteinExistence type="predicted"/>
<dbReference type="Proteomes" id="UP000813462">
    <property type="component" value="Unassembled WGS sequence"/>
</dbReference>
<dbReference type="AlphaFoldDB" id="A0A978UBR2"/>
<sequence length="63" mass="7012">MYNISGVCADINITALLYTSGDLSIESCPLFHMAVSHGMIELFLQDKPNIQEESPHSFDWALP</sequence>
<comment type="caution">
    <text evidence="1">The sequence shown here is derived from an EMBL/GenBank/DDBJ whole genome shotgun (WGS) entry which is preliminary data.</text>
</comment>
<evidence type="ECO:0000313" key="2">
    <source>
        <dbReference type="Proteomes" id="UP000813462"/>
    </source>
</evidence>
<reference evidence="1" key="1">
    <citation type="journal article" date="2021" name="Front. Plant Sci.">
        <title>Chromosome-Scale Genome Assembly for Chinese Sour Jujube and Insights Into Its Genome Evolution and Domestication Signature.</title>
        <authorList>
            <person name="Shen L.-Y."/>
            <person name="Luo H."/>
            <person name="Wang X.-L."/>
            <person name="Wang X.-M."/>
            <person name="Qiu X.-J."/>
            <person name="Liu H."/>
            <person name="Zhou S.-S."/>
            <person name="Jia K.-H."/>
            <person name="Nie S."/>
            <person name="Bao Y.-T."/>
            <person name="Zhang R.-G."/>
            <person name="Yun Q.-Z."/>
            <person name="Chai Y.-H."/>
            <person name="Lu J.-Y."/>
            <person name="Li Y."/>
            <person name="Zhao S.-W."/>
            <person name="Mao J.-F."/>
            <person name="Jia S.-G."/>
            <person name="Mao Y.-M."/>
        </authorList>
    </citation>
    <scope>NUCLEOTIDE SEQUENCE</scope>
    <source>
        <strain evidence="1">AT0</strain>
        <tissue evidence="1">Leaf</tissue>
    </source>
</reference>
<protein>
    <submittedName>
        <fullName evidence="1">Uncharacterized protein</fullName>
    </submittedName>
</protein>